<feature type="signal peptide" evidence="5">
    <location>
        <begin position="1"/>
        <end position="20"/>
    </location>
</feature>
<gene>
    <name evidence="6" type="ORF">ACFOSU_05035</name>
</gene>
<reference evidence="7" key="1">
    <citation type="journal article" date="2019" name="Int. J. Syst. Evol. Microbiol.">
        <title>The Global Catalogue of Microorganisms (GCM) 10K type strain sequencing project: providing services to taxonomists for standard genome sequencing and annotation.</title>
        <authorList>
            <consortium name="The Broad Institute Genomics Platform"/>
            <consortium name="The Broad Institute Genome Sequencing Center for Infectious Disease"/>
            <person name="Wu L."/>
            <person name="Ma J."/>
        </authorList>
    </citation>
    <scope>NUCLEOTIDE SEQUENCE [LARGE SCALE GENOMIC DNA]</scope>
    <source>
        <strain evidence="7">KCTC 52640</strain>
    </source>
</reference>
<comment type="subcellular location">
    <subcellularLocation>
        <location evidence="1">Cell envelope</location>
    </subcellularLocation>
</comment>
<keyword evidence="7" id="KW-1185">Reference proteome</keyword>
<dbReference type="Gene3D" id="3.40.50.1980">
    <property type="entry name" value="Nitrogenase molybdenum iron protein domain"/>
    <property type="match status" value="1"/>
</dbReference>
<keyword evidence="3" id="KW-0479">Metal-binding</keyword>
<dbReference type="InterPro" id="IPR050492">
    <property type="entry name" value="Bact_metal-bind_prot9"/>
</dbReference>
<evidence type="ECO:0000256" key="4">
    <source>
        <dbReference type="ARBA" id="ARBA00022729"/>
    </source>
</evidence>
<protein>
    <submittedName>
        <fullName evidence="6">Metal ABC transporter solute-binding protein, Zn/Mn family</fullName>
    </submittedName>
</protein>
<dbReference type="PANTHER" id="PTHR42953:SF1">
    <property type="entry name" value="METAL-BINDING PROTEIN HI_0362-RELATED"/>
    <property type="match status" value="1"/>
</dbReference>
<sequence length="293" mass="32226">MFLTRIVCGLLLIVGTGAQAENATPVNIVTAQGSYAAMARTIGAGHVKVVTLARRAGADVRVLEADSRASRAIAEADIVVVNGLGLDAALALAVQKNPGARPRTVLDASVLGRHIILPDDNSYLFYSPRIMLLMASRLSDTLAERDPAHGAAYRQGLERFRSQLQPVYAQVLALISDYPDIAVLTATPLYAYMLDLLGYRDDHAITRDRHYASPLRINKAADDMRRHRIRLFLYERDARDGWTRQQIRISRKAQIPVAAIDDMLAVGESYADWQARQLRAIKTALDEHTTVGA</sequence>
<proteinExistence type="predicted"/>
<organism evidence="6 7">
    <name type="scientific">Salinisphaera aquimarina</name>
    <dbReference type="NCBI Taxonomy" id="2094031"/>
    <lineage>
        <taxon>Bacteria</taxon>
        <taxon>Pseudomonadati</taxon>
        <taxon>Pseudomonadota</taxon>
        <taxon>Gammaproteobacteria</taxon>
        <taxon>Salinisphaerales</taxon>
        <taxon>Salinisphaeraceae</taxon>
        <taxon>Salinisphaera</taxon>
    </lineage>
</organism>
<dbReference type="InterPro" id="IPR006127">
    <property type="entry name" value="ZnuA-like"/>
</dbReference>
<dbReference type="PANTHER" id="PTHR42953">
    <property type="entry name" value="HIGH-AFFINITY ZINC UPTAKE SYSTEM PROTEIN ZNUA-RELATED"/>
    <property type="match status" value="1"/>
</dbReference>
<dbReference type="SUPFAM" id="SSF53807">
    <property type="entry name" value="Helical backbone' metal receptor"/>
    <property type="match status" value="1"/>
</dbReference>
<dbReference type="RefSeq" id="WP_380687105.1">
    <property type="nucleotide sequence ID" value="NZ_JBHRSS010000003.1"/>
</dbReference>
<comment type="caution">
    <text evidence="6">The sequence shown here is derived from an EMBL/GenBank/DDBJ whole genome shotgun (WGS) entry which is preliminary data.</text>
</comment>
<feature type="chain" id="PRO_5045179992" evidence="5">
    <location>
        <begin position="21"/>
        <end position="293"/>
    </location>
</feature>
<keyword evidence="2" id="KW-0813">Transport</keyword>
<dbReference type="Pfam" id="PF01297">
    <property type="entry name" value="ZnuA"/>
    <property type="match status" value="1"/>
</dbReference>
<evidence type="ECO:0000313" key="6">
    <source>
        <dbReference type="EMBL" id="MFC3103252.1"/>
    </source>
</evidence>
<dbReference type="EMBL" id="JBHRSS010000003">
    <property type="protein sequence ID" value="MFC3103252.1"/>
    <property type="molecule type" value="Genomic_DNA"/>
</dbReference>
<accession>A0ABV7EKM5</accession>
<evidence type="ECO:0000256" key="2">
    <source>
        <dbReference type="ARBA" id="ARBA00022448"/>
    </source>
</evidence>
<name>A0ABV7EKM5_9GAMM</name>
<evidence type="ECO:0000256" key="5">
    <source>
        <dbReference type="SAM" id="SignalP"/>
    </source>
</evidence>
<evidence type="ECO:0000313" key="7">
    <source>
        <dbReference type="Proteomes" id="UP001595462"/>
    </source>
</evidence>
<dbReference type="Proteomes" id="UP001595462">
    <property type="component" value="Unassembled WGS sequence"/>
</dbReference>
<keyword evidence="4 5" id="KW-0732">Signal</keyword>
<evidence type="ECO:0000256" key="3">
    <source>
        <dbReference type="ARBA" id="ARBA00022723"/>
    </source>
</evidence>
<evidence type="ECO:0000256" key="1">
    <source>
        <dbReference type="ARBA" id="ARBA00004196"/>
    </source>
</evidence>